<dbReference type="InterPro" id="IPR036320">
    <property type="entry name" value="Glycosyl_Trfase_fam3_N_dom_sf"/>
</dbReference>
<dbReference type="EC" id="2.4.2.18" evidence="4"/>
<reference evidence="4" key="1">
    <citation type="submission" date="2020-09" db="EMBL/GenBank/DDBJ databases">
        <authorList>
            <person name="Blom J."/>
        </authorList>
    </citation>
    <scope>NUCLEOTIDE SEQUENCE</scope>
    <source>
        <strain evidence="4">No.713</strain>
    </source>
</reference>
<dbReference type="NCBIfam" id="NF005635">
    <property type="entry name" value="PRK07394.1"/>
    <property type="match status" value="1"/>
</dbReference>
<keyword evidence="2 4" id="KW-0808">Transferase</keyword>
<dbReference type="Proteomes" id="UP001153719">
    <property type="component" value="Chromosome"/>
</dbReference>
<dbReference type="FunFam" id="3.40.1030.10:FF:000010">
    <property type="entry name" value="Anthranilate phosphoribosyltransferase"/>
    <property type="match status" value="1"/>
</dbReference>
<evidence type="ECO:0000259" key="3">
    <source>
        <dbReference type="Pfam" id="PF02885"/>
    </source>
</evidence>
<protein>
    <submittedName>
        <fullName evidence="4">Anthranilate phosphoribosyltransferase</fullName>
        <ecNumber evidence="4">2.4.2.18</ecNumber>
    </submittedName>
</protein>
<keyword evidence="5" id="KW-1185">Reference proteome</keyword>
<dbReference type="GO" id="GO:0005829">
    <property type="term" value="C:cytosol"/>
    <property type="evidence" value="ECO:0007669"/>
    <property type="project" value="TreeGrafter"/>
</dbReference>
<dbReference type="InterPro" id="IPR005940">
    <property type="entry name" value="Anthranilate_Pribosyl_Tfrase"/>
</dbReference>
<keyword evidence="1 4" id="KW-0328">Glycosyltransferase</keyword>
<dbReference type="EMBL" id="LR882967">
    <property type="protein sequence ID" value="CAD5916502.1"/>
    <property type="molecule type" value="Genomic_DNA"/>
</dbReference>
<proteinExistence type="predicted"/>
<evidence type="ECO:0000256" key="1">
    <source>
        <dbReference type="ARBA" id="ARBA00022676"/>
    </source>
</evidence>
<dbReference type="Gene3D" id="3.40.1030.10">
    <property type="entry name" value="Nucleoside phosphorylase/phosphoribosyltransferase catalytic domain"/>
    <property type="match status" value="1"/>
</dbReference>
<dbReference type="Pfam" id="PF02885">
    <property type="entry name" value="Glycos_trans_3N"/>
    <property type="match status" value="1"/>
</dbReference>
<evidence type="ECO:0000313" key="5">
    <source>
        <dbReference type="Proteomes" id="UP001153719"/>
    </source>
</evidence>
<dbReference type="KEGG" id="ppsu:NO713_00382"/>
<dbReference type="GO" id="GO:0004048">
    <property type="term" value="F:anthranilate phosphoribosyltransferase activity"/>
    <property type="evidence" value="ECO:0007669"/>
    <property type="project" value="UniProtKB-EC"/>
</dbReference>
<accession>A0A9W4CES6</accession>
<evidence type="ECO:0000256" key="2">
    <source>
        <dbReference type="ARBA" id="ARBA00022679"/>
    </source>
</evidence>
<sequence length="384" mass="42513">MSDRFRELLRQVGSGTHTSEALSRSQATEALRLMLLQEATPAQIGAFLIAHRIRRPTGEELAGMLDTYEEIGPQLQSVASAPMVLGCPYDGRSRTAPFAPLTALILVTAGVPVILHGGQRMPTKEGIPLIEIWQGLGVDWSKLSLVQTQQMFTQLGLGFVYLPQHFPEAERLVTYRREIGKRPPLATMELMWKPYLGQATVVCGYVHPPTETLFREAFQLRGVTEFITVKGLEGSCDLPRDRTCIIGLRQPSLGTKQIKDSTSVEGQNSHPTGEDVFFERLLLHPRDYGFGGTEVPLPSTAILIEQIQSVLAGHNSEFMKAALWNGGFYLWRSGVCPNLESGLSEAESLLTQGKVHAKLQEIHCYSREQGTGNREQTGKEEYPI</sequence>
<dbReference type="Gene3D" id="1.20.970.10">
    <property type="entry name" value="Transferase, Pyrimidine Nucleoside Phosphorylase, Chain C"/>
    <property type="match status" value="1"/>
</dbReference>
<dbReference type="PANTHER" id="PTHR43285:SF3">
    <property type="entry name" value="SLL1634 PROTEIN"/>
    <property type="match status" value="1"/>
</dbReference>
<dbReference type="GO" id="GO:0000162">
    <property type="term" value="P:L-tryptophan biosynthetic process"/>
    <property type="evidence" value="ECO:0007669"/>
    <property type="project" value="InterPro"/>
</dbReference>
<dbReference type="InterPro" id="IPR017459">
    <property type="entry name" value="Glycosyl_Trfase_fam3_N_dom"/>
</dbReference>
<feature type="domain" description="Glycosyl transferase family 3 N-terminal" evidence="3">
    <location>
        <begin position="6"/>
        <end position="67"/>
    </location>
</feature>
<gene>
    <name evidence="4" type="primary">trpD</name>
    <name evidence="4" type="ORF">NO713_00382</name>
</gene>
<organism evidence="4 5">
    <name type="scientific">Planktothrix pseudagardhii</name>
    <dbReference type="NCBI Taxonomy" id="132604"/>
    <lineage>
        <taxon>Bacteria</taxon>
        <taxon>Bacillati</taxon>
        <taxon>Cyanobacteriota</taxon>
        <taxon>Cyanophyceae</taxon>
        <taxon>Oscillatoriophycideae</taxon>
        <taxon>Oscillatoriales</taxon>
        <taxon>Microcoleaceae</taxon>
        <taxon>Planktothrix</taxon>
    </lineage>
</organism>
<dbReference type="PANTHER" id="PTHR43285">
    <property type="entry name" value="ANTHRANILATE PHOSPHORIBOSYLTRANSFERASE"/>
    <property type="match status" value="1"/>
</dbReference>
<dbReference type="AlphaFoldDB" id="A0A9W4CES6"/>
<dbReference type="SUPFAM" id="SSF52418">
    <property type="entry name" value="Nucleoside phosphorylase/phosphoribosyltransferase catalytic domain"/>
    <property type="match status" value="1"/>
</dbReference>
<name>A0A9W4CES6_9CYAN</name>
<dbReference type="SUPFAM" id="SSF47648">
    <property type="entry name" value="Nucleoside phosphorylase/phosphoribosyltransferase N-terminal domain"/>
    <property type="match status" value="1"/>
</dbReference>
<dbReference type="InterPro" id="IPR035902">
    <property type="entry name" value="Nuc_phospho_transferase"/>
</dbReference>
<dbReference type="RefSeq" id="WP_254172867.1">
    <property type="nucleotide sequence ID" value="NZ_LR882967.1"/>
</dbReference>
<evidence type="ECO:0000313" key="4">
    <source>
        <dbReference type="EMBL" id="CAD5916502.1"/>
    </source>
</evidence>